<keyword evidence="1" id="KW-0808">Transferase</keyword>
<reference evidence="1 2" key="1">
    <citation type="submission" date="2019-08" db="EMBL/GenBank/DDBJ databases">
        <authorList>
            <person name="Chang H.C."/>
            <person name="Mun S.Y."/>
        </authorList>
    </citation>
    <scope>NUCLEOTIDE SEQUENCE [LARGE SCALE GENOMIC DNA]</scope>
    <source>
        <strain evidence="1 2">SK</strain>
    </source>
</reference>
<dbReference type="Pfam" id="PF00583">
    <property type="entry name" value="Acetyltransf_1"/>
    <property type="match status" value="1"/>
</dbReference>
<keyword evidence="2" id="KW-1185">Reference proteome</keyword>
<protein>
    <submittedName>
        <fullName evidence="1">GNAT family N-acetyltransferase</fullName>
    </submittedName>
</protein>
<dbReference type="CDD" id="cd04301">
    <property type="entry name" value="NAT_SF"/>
    <property type="match status" value="1"/>
</dbReference>
<dbReference type="SUPFAM" id="SSF55729">
    <property type="entry name" value="Acyl-CoA N-acyltransferases (Nat)"/>
    <property type="match status" value="1"/>
</dbReference>
<dbReference type="Gene3D" id="3.40.630.30">
    <property type="match status" value="1"/>
</dbReference>
<organism evidence="1 2">
    <name type="scientific">Weissella koreensis</name>
    <dbReference type="NCBI Taxonomy" id="165096"/>
    <lineage>
        <taxon>Bacteria</taxon>
        <taxon>Bacillati</taxon>
        <taxon>Bacillota</taxon>
        <taxon>Bacilli</taxon>
        <taxon>Lactobacillales</taxon>
        <taxon>Lactobacillaceae</taxon>
        <taxon>Weissella</taxon>
    </lineage>
</organism>
<dbReference type="RefSeq" id="WP_006845836.1">
    <property type="nucleotide sequence ID" value="NZ_CP026847.1"/>
</dbReference>
<dbReference type="PANTHER" id="PTHR43415:SF3">
    <property type="entry name" value="GNAT-FAMILY ACETYLTRANSFERASE"/>
    <property type="match status" value="1"/>
</dbReference>
<dbReference type="Proteomes" id="UP000516446">
    <property type="component" value="Chromosome"/>
</dbReference>
<dbReference type="InterPro" id="IPR016181">
    <property type="entry name" value="Acyl_CoA_acyltransferase"/>
</dbReference>
<dbReference type="GO" id="GO:0016747">
    <property type="term" value="F:acyltransferase activity, transferring groups other than amino-acyl groups"/>
    <property type="evidence" value="ECO:0007669"/>
    <property type="project" value="InterPro"/>
</dbReference>
<name>A0A7H1MKX6_9LACO</name>
<dbReference type="EMBL" id="CP043431">
    <property type="protein sequence ID" value="QNT64112.1"/>
    <property type="molecule type" value="Genomic_DNA"/>
</dbReference>
<evidence type="ECO:0000313" key="1">
    <source>
        <dbReference type="EMBL" id="QNT64112.1"/>
    </source>
</evidence>
<evidence type="ECO:0000313" key="2">
    <source>
        <dbReference type="Proteomes" id="UP000516446"/>
    </source>
</evidence>
<dbReference type="AlphaFoldDB" id="A0A7H1MKX6"/>
<proteinExistence type="predicted"/>
<dbReference type="PROSITE" id="PS51186">
    <property type="entry name" value="GNAT"/>
    <property type="match status" value="1"/>
</dbReference>
<accession>A0A7H1MKX6</accession>
<dbReference type="PANTHER" id="PTHR43415">
    <property type="entry name" value="SPERMIDINE N(1)-ACETYLTRANSFERASE"/>
    <property type="match status" value="1"/>
</dbReference>
<gene>
    <name evidence="1" type="ORF">FY536_01970</name>
</gene>
<dbReference type="InterPro" id="IPR000182">
    <property type="entry name" value="GNAT_dom"/>
</dbReference>
<sequence>MELYIRGAQPEDAQAIIDLLLKLQEESTTFEVIEHLDTVSPDQLANSLSEIQVSTDALMLVVVDEQDHLYGILTALPNQELTTEIGVAILNQVQGLGLGKALMETVLDWFFNFSSSQQLFLSVQVQNSRARHLYEKMNFKYIEDSNQKIVNAHGELVETIDMILEGK</sequence>